<organism evidence="5 6">
    <name type="scientific">Saponaria officinalis</name>
    <name type="common">Common soapwort</name>
    <name type="synonym">Lychnis saponaria</name>
    <dbReference type="NCBI Taxonomy" id="3572"/>
    <lineage>
        <taxon>Eukaryota</taxon>
        <taxon>Viridiplantae</taxon>
        <taxon>Streptophyta</taxon>
        <taxon>Embryophyta</taxon>
        <taxon>Tracheophyta</taxon>
        <taxon>Spermatophyta</taxon>
        <taxon>Magnoliopsida</taxon>
        <taxon>eudicotyledons</taxon>
        <taxon>Gunneridae</taxon>
        <taxon>Pentapetalae</taxon>
        <taxon>Caryophyllales</taxon>
        <taxon>Caryophyllaceae</taxon>
        <taxon>Caryophylleae</taxon>
        <taxon>Saponaria</taxon>
    </lineage>
</organism>
<dbReference type="CDD" id="cd00475">
    <property type="entry name" value="Cis_IPPS"/>
    <property type="match status" value="1"/>
</dbReference>
<gene>
    <name evidence="5" type="ORF">RND81_14G040500</name>
</gene>
<dbReference type="Pfam" id="PF01255">
    <property type="entry name" value="Prenyltransf"/>
    <property type="match status" value="1"/>
</dbReference>
<accession>A0AAW1GL88</accession>
<dbReference type="InterPro" id="IPR018520">
    <property type="entry name" value="UPP_synth-like_CS"/>
</dbReference>
<sequence>MYNFFVKCIFQILSMGPLPNHIAFIMDGNRRFAKKKNLDERDGYRAGFLALMFMLKQCYELGIRYITIYSFAIDNFRRHPEEVKSLMELMQEKVEGFLEYENMISKYGIRVIFVGNLTLLSESLKAAAERAMEATSMNTTTFLLICVAYSSTDEIVHAVENTFMLNHPEKDRFLCEITEDGERKHEIVSSVVKTSRFYHSEKDQSSSEITRDEISSERSEEDERKQENESENKRGVIKLRDLEDNLYMSIAPEPDIVIRTSGATRLSNFLLWQTPSCLLHCPAVLWPELRLRHLVWAVLKYQRYFHYLDKKRGQL</sequence>
<evidence type="ECO:0000256" key="3">
    <source>
        <dbReference type="RuleBase" id="RU363018"/>
    </source>
</evidence>
<dbReference type="Proteomes" id="UP001443914">
    <property type="component" value="Unassembled WGS sequence"/>
</dbReference>
<dbReference type="NCBIfam" id="TIGR00055">
    <property type="entry name" value="uppS"/>
    <property type="match status" value="1"/>
</dbReference>
<protein>
    <recommendedName>
        <fullName evidence="3">Alkyl transferase</fullName>
        <ecNumber evidence="3">2.5.1.-</ecNumber>
    </recommendedName>
</protein>
<keyword evidence="6" id="KW-1185">Reference proteome</keyword>
<dbReference type="SUPFAM" id="SSF64005">
    <property type="entry name" value="Undecaprenyl diphosphate synthase"/>
    <property type="match status" value="1"/>
</dbReference>
<evidence type="ECO:0000256" key="1">
    <source>
        <dbReference type="ARBA" id="ARBA00005432"/>
    </source>
</evidence>
<dbReference type="PROSITE" id="PS01066">
    <property type="entry name" value="UPP_SYNTHASE"/>
    <property type="match status" value="1"/>
</dbReference>
<comment type="similarity">
    <text evidence="1 3">Belongs to the UPP synthase family.</text>
</comment>
<reference evidence="5" key="1">
    <citation type="submission" date="2024-03" db="EMBL/GenBank/DDBJ databases">
        <title>WGS assembly of Saponaria officinalis var. Norfolk2.</title>
        <authorList>
            <person name="Jenkins J."/>
            <person name="Shu S."/>
            <person name="Grimwood J."/>
            <person name="Barry K."/>
            <person name="Goodstein D."/>
            <person name="Schmutz J."/>
            <person name="Leebens-Mack J."/>
            <person name="Osbourn A."/>
        </authorList>
    </citation>
    <scope>NUCLEOTIDE SEQUENCE [LARGE SCALE GENOMIC DNA]</scope>
    <source>
        <strain evidence="5">JIC</strain>
    </source>
</reference>
<dbReference type="PANTHER" id="PTHR10291:SF43">
    <property type="entry name" value="DEHYDRODOLICHYL DIPHOSPHATE SYNTHASE COMPLEX SUBUNIT DHDDS"/>
    <property type="match status" value="1"/>
</dbReference>
<evidence type="ECO:0000313" key="6">
    <source>
        <dbReference type="Proteomes" id="UP001443914"/>
    </source>
</evidence>
<dbReference type="EC" id="2.5.1.-" evidence="3"/>
<evidence type="ECO:0000256" key="2">
    <source>
        <dbReference type="ARBA" id="ARBA00022679"/>
    </source>
</evidence>
<evidence type="ECO:0000256" key="4">
    <source>
        <dbReference type="SAM" id="MobiDB-lite"/>
    </source>
</evidence>
<dbReference type="GO" id="GO:0016094">
    <property type="term" value="P:polyprenol biosynthetic process"/>
    <property type="evidence" value="ECO:0007669"/>
    <property type="project" value="TreeGrafter"/>
</dbReference>
<evidence type="ECO:0000313" key="5">
    <source>
        <dbReference type="EMBL" id="KAK9664420.1"/>
    </source>
</evidence>
<dbReference type="EMBL" id="JBDFQZ010000014">
    <property type="protein sequence ID" value="KAK9664420.1"/>
    <property type="molecule type" value="Genomic_DNA"/>
</dbReference>
<dbReference type="GO" id="GO:0045547">
    <property type="term" value="F:ditrans,polycis-polyprenyl diphosphate synthase [(2E,6E)-farnesyl diphosphate specific] activity"/>
    <property type="evidence" value="ECO:0007669"/>
    <property type="project" value="TreeGrafter"/>
</dbReference>
<name>A0AAW1GL88_SAPOF</name>
<proteinExistence type="inferred from homology"/>
<dbReference type="InterPro" id="IPR001441">
    <property type="entry name" value="UPP_synth-like"/>
</dbReference>
<dbReference type="InterPro" id="IPR036424">
    <property type="entry name" value="UPP_synth-like_sf"/>
</dbReference>
<comment type="caution">
    <text evidence="5">The sequence shown here is derived from an EMBL/GenBank/DDBJ whole genome shotgun (WGS) entry which is preliminary data.</text>
</comment>
<dbReference type="PANTHER" id="PTHR10291">
    <property type="entry name" value="DEHYDRODOLICHYL DIPHOSPHATE SYNTHASE FAMILY MEMBER"/>
    <property type="match status" value="1"/>
</dbReference>
<keyword evidence="2 3" id="KW-0808">Transferase</keyword>
<feature type="region of interest" description="Disordered" evidence="4">
    <location>
        <begin position="202"/>
        <end position="232"/>
    </location>
</feature>
<dbReference type="AlphaFoldDB" id="A0AAW1GL88"/>
<dbReference type="HAMAP" id="MF_01139">
    <property type="entry name" value="ISPT"/>
    <property type="match status" value="1"/>
</dbReference>
<dbReference type="GO" id="GO:0005783">
    <property type="term" value="C:endoplasmic reticulum"/>
    <property type="evidence" value="ECO:0007669"/>
    <property type="project" value="TreeGrafter"/>
</dbReference>
<dbReference type="Gene3D" id="3.40.1180.10">
    <property type="entry name" value="Decaprenyl diphosphate synthase-like"/>
    <property type="match status" value="1"/>
</dbReference>